<keyword evidence="15" id="KW-1185">Reference proteome</keyword>
<evidence type="ECO:0000256" key="4">
    <source>
        <dbReference type="ARBA" id="ARBA00022692"/>
    </source>
</evidence>
<keyword evidence="6 12" id="KW-0472">Membrane</keyword>
<protein>
    <recommendedName>
        <fullName evidence="9">Periplasmic chaperone PpiD</fullName>
    </recommendedName>
    <alternativeName>
        <fullName evidence="10">Periplasmic folding chaperone</fullName>
    </alternativeName>
</protein>
<dbReference type="RefSeq" id="WP_055425472.1">
    <property type="nucleotide sequence ID" value="NZ_FCOR01000006.1"/>
</dbReference>
<name>A0A0X3AQ60_9FLAO</name>
<dbReference type="SUPFAM" id="SSF109998">
    <property type="entry name" value="Triger factor/SurA peptide-binding domain-like"/>
    <property type="match status" value="1"/>
</dbReference>
<dbReference type="GO" id="GO:0003755">
    <property type="term" value="F:peptidyl-prolyl cis-trans isomerase activity"/>
    <property type="evidence" value="ECO:0007669"/>
    <property type="project" value="UniProtKB-KW"/>
</dbReference>
<dbReference type="Pfam" id="PF13616">
    <property type="entry name" value="Rotamase_3"/>
    <property type="match status" value="1"/>
</dbReference>
<dbReference type="InterPro" id="IPR000297">
    <property type="entry name" value="PPIase_PpiC"/>
</dbReference>
<dbReference type="Gene3D" id="1.10.4030.10">
    <property type="entry name" value="Porin chaperone SurA, peptide-binding domain"/>
    <property type="match status" value="1"/>
</dbReference>
<dbReference type="STRING" id="1586267.GCA_001418685_01117"/>
<evidence type="ECO:0000313" key="14">
    <source>
        <dbReference type="EMBL" id="CVK16267.1"/>
    </source>
</evidence>
<evidence type="ECO:0000256" key="8">
    <source>
        <dbReference type="ARBA" id="ARBA00038408"/>
    </source>
</evidence>
<dbReference type="InterPro" id="IPR052029">
    <property type="entry name" value="PpiD_chaperone"/>
</dbReference>
<keyword evidence="2" id="KW-1003">Cell membrane</keyword>
<keyword evidence="3" id="KW-0997">Cell inner membrane</keyword>
<keyword evidence="11 14" id="KW-0413">Isomerase</keyword>
<comment type="similarity">
    <text evidence="8">Belongs to the PpiD chaperone family.</text>
</comment>
<accession>A0A0X3AQ60</accession>
<dbReference type="PANTHER" id="PTHR47529">
    <property type="entry name" value="PEPTIDYL-PROLYL CIS-TRANS ISOMERASE D"/>
    <property type="match status" value="1"/>
</dbReference>
<keyword evidence="5 12" id="KW-1133">Transmembrane helix</keyword>
<evidence type="ECO:0000259" key="13">
    <source>
        <dbReference type="PROSITE" id="PS50198"/>
    </source>
</evidence>
<dbReference type="Gene3D" id="3.10.50.40">
    <property type="match status" value="1"/>
</dbReference>
<comment type="subcellular location">
    <subcellularLocation>
        <location evidence="1">Cell inner membrane</location>
        <topology evidence="1">Single-pass type II membrane protein</topology>
        <orientation evidence="1">Periplasmic side</orientation>
    </subcellularLocation>
</comment>
<gene>
    <name evidence="14" type="ORF">Ga0061079_10632</name>
</gene>
<dbReference type="Proteomes" id="UP000182761">
    <property type="component" value="Unassembled WGS sequence"/>
</dbReference>
<evidence type="ECO:0000256" key="2">
    <source>
        <dbReference type="ARBA" id="ARBA00022475"/>
    </source>
</evidence>
<keyword evidence="11" id="KW-0697">Rotamase</keyword>
<reference evidence="14 15" key="1">
    <citation type="submission" date="2016-01" db="EMBL/GenBank/DDBJ databases">
        <authorList>
            <person name="McClelland M."/>
            <person name="Jain A."/>
            <person name="Saraogi P."/>
            <person name="Mendelson R."/>
            <person name="Westerman R."/>
            <person name="SanMiguel P."/>
            <person name="Csonka L."/>
        </authorList>
    </citation>
    <scope>NUCLEOTIDE SEQUENCE [LARGE SCALE GENOMIC DNA]</scope>
    <source>
        <strain evidence="14 15">R-53146</strain>
    </source>
</reference>
<keyword evidence="7" id="KW-0143">Chaperone</keyword>
<evidence type="ECO:0000313" key="15">
    <source>
        <dbReference type="Proteomes" id="UP000182761"/>
    </source>
</evidence>
<dbReference type="EMBL" id="FCOR01000006">
    <property type="protein sequence ID" value="CVK16267.1"/>
    <property type="molecule type" value="Genomic_DNA"/>
</dbReference>
<evidence type="ECO:0000256" key="11">
    <source>
        <dbReference type="PROSITE-ProRule" id="PRU00278"/>
    </source>
</evidence>
<dbReference type="Pfam" id="PF13623">
    <property type="entry name" value="SurA_N_2"/>
    <property type="match status" value="1"/>
</dbReference>
<sequence>MAILGQIRKRNGLLIGFVAVALLLFLLGGIDWSRIGKKDPNVFGKVNKEAISRQEYYSQLRLLSSQYQDQYPENLLEGQVWNSLIEQKLIEQKFNASGLILTDKMIWNMAKSSPLFNNPQFKDKNGNINTKLIQDEFQKMEENQNASPEYREYFQTMMTLKKNFGYQAMGKQFLGAYGSGMLTNNKEIETLAQNQSYIANIEFVKIDYNSYQKINPVKVTDEDLKAYIEKHKSIFKIDENRTLDFVYFSAKPTPSDENNTLHALNALLSKSIIEGDTIQAFGSVKNDSLYISELNTAQIADRPFISQYRSEKQLPQNIQKWVKNAFIGQISNAYKDNGYYVLSKLLAKKNTDSVTAKNILISYTGAKQIQPKTARNKDQAKKQADELAAKLNANPNEFSKLASQYSDDPTISSNKGEMKLTTAQDFPAPYKKLQHFLEISPINKAEVIETPQGYLVLMISERKPDDIVYKLADLAKEIKPSEQTIETARKQSTNFIQSIQGKSSREFIDFARKSNYKPQQQRGILRFGSMLNGLYTDKDSDIIAWAFDSKRKLGDTELFTTGDQSYIVVRVSSLFSKGLADPSLVRDEIESVVRNEKLGKIIAEKVNSQNQSLENLAIEFKTTKGNASISFDNPSVNGEFEPKVGGAAFGIKQGAKSKAIEGKRGVYVIVTKSITKGQIGDKKQLKTSLMNQYAQQMPSLLLRSLYQDSDIIDYRGILLNQQQK</sequence>
<evidence type="ECO:0000256" key="10">
    <source>
        <dbReference type="ARBA" id="ARBA00042775"/>
    </source>
</evidence>
<dbReference type="SUPFAM" id="SSF54534">
    <property type="entry name" value="FKBP-like"/>
    <property type="match status" value="1"/>
</dbReference>
<feature type="transmembrane region" description="Helical" evidence="12">
    <location>
        <begin position="12"/>
        <end position="30"/>
    </location>
</feature>
<evidence type="ECO:0000256" key="9">
    <source>
        <dbReference type="ARBA" id="ARBA00040743"/>
    </source>
</evidence>
<keyword evidence="4 12" id="KW-0812">Transmembrane</keyword>
<dbReference type="OrthoDB" id="9812372at2"/>
<evidence type="ECO:0000256" key="12">
    <source>
        <dbReference type="SAM" id="Phobius"/>
    </source>
</evidence>
<evidence type="ECO:0000256" key="7">
    <source>
        <dbReference type="ARBA" id="ARBA00023186"/>
    </source>
</evidence>
<evidence type="ECO:0000256" key="3">
    <source>
        <dbReference type="ARBA" id="ARBA00022519"/>
    </source>
</evidence>
<evidence type="ECO:0000256" key="5">
    <source>
        <dbReference type="ARBA" id="ARBA00022989"/>
    </source>
</evidence>
<dbReference type="InterPro" id="IPR046357">
    <property type="entry name" value="PPIase_dom_sf"/>
</dbReference>
<evidence type="ECO:0000256" key="6">
    <source>
        <dbReference type="ARBA" id="ARBA00023136"/>
    </source>
</evidence>
<dbReference type="PROSITE" id="PS50198">
    <property type="entry name" value="PPIC_PPIASE_2"/>
    <property type="match status" value="1"/>
</dbReference>
<evidence type="ECO:0000256" key="1">
    <source>
        <dbReference type="ARBA" id="ARBA00004382"/>
    </source>
</evidence>
<organism evidence="14 15">
    <name type="scientific">Apibacter mensalis</name>
    <dbReference type="NCBI Taxonomy" id="1586267"/>
    <lineage>
        <taxon>Bacteria</taxon>
        <taxon>Pseudomonadati</taxon>
        <taxon>Bacteroidota</taxon>
        <taxon>Flavobacteriia</taxon>
        <taxon>Flavobacteriales</taxon>
        <taxon>Weeksellaceae</taxon>
        <taxon>Apibacter</taxon>
    </lineage>
</organism>
<proteinExistence type="inferred from homology"/>
<dbReference type="InterPro" id="IPR027304">
    <property type="entry name" value="Trigger_fact/SurA_dom_sf"/>
</dbReference>
<feature type="domain" description="PpiC" evidence="13">
    <location>
        <begin position="351"/>
        <end position="461"/>
    </location>
</feature>
<dbReference type="PANTHER" id="PTHR47529:SF1">
    <property type="entry name" value="PERIPLASMIC CHAPERONE PPID"/>
    <property type="match status" value="1"/>
</dbReference>
<dbReference type="GO" id="GO:0005886">
    <property type="term" value="C:plasma membrane"/>
    <property type="evidence" value="ECO:0007669"/>
    <property type="project" value="UniProtKB-SubCell"/>
</dbReference>
<dbReference type="AlphaFoldDB" id="A0A0X3AQ60"/>